<dbReference type="Proteomes" id="UP000824998">
    <property type="component" value="Unassembled WGS sequence"/>
</dbReference>
<dbReference type="Gene3D" id="3.30.2300.10">
    <property type="entry name" value="THUMP superfamily"/>
    <property type="match status" value="1"/>
</dbReference>
<feature type="compositionally biased region" description="Low complexity" evidence="2">
    <location>
        <begin position="319"/>
        <end position="333"/>
    </location>
</feature>
<dbReference type="GO" id="GO:0006400">
    <property type="term" value="P:tRNA modification"/>
    <property type="evidence" value="ECO:0007669"/>
    <property type="project" value="InterPro"/>
</dbReference>
<dbReference type="GO" id="GO:0003723">
    <property type="term" value="F:RNA binding"/>
    <property type="evidence" value="ECO:0007669"/>
    <property type="project" value="UniProtKB-UniRule"/>
</dbReference>
<dbReference type="PANTHER" id="PTHR13452">
    <property type="entry name" value="THUMP DOMAIN CONTAINING PROTEIN 1-RELATED"/>
    <property type="match status" value="1"/>
</dbReference>
<dbReference type="PANTHER" id="PTHR13452:SF10">
    <property type="entry name" value="THUMP DOMAIN-CONTAINING PROTEIN 1"/>
    <property type="match status" value="1"/>
</dbReference>
<keyword evidence="5" id="KW-1185">Reference proteome</keyword>
<dbReference type="PROSITE" id="PS51165">
    <property type="entry name" value="THUMP"/>
    <property type="match status" value="1"/>
</dbReference>
<dbReference type="InterPro" id="IPR040183">
    <property type="entry name" value="THUMPD1-like"/>
</dbReference>
<reference evidence="4" key="1">
    <citation type="journal article" date="2021" name="IMA Fungus">
        <title>Genomic characterization of three marine fungi, including Emericellopsis atlantica sp. nov. with signatures of a generalist lifestyle and marine biomass degradation.</title>
        <authorList>
            <person name="Hagestad O.C."/>
            <person name="Hou L."/>
            <person name="Andersen J.H."/>
            <person name="Hansen E.H."/>
            <person name="Altermark B."/>
            <person name="Li C."/>
            <person name="Kuhnert E."/>
            <person name="Cox R.J."/>
            <person name="Crous P.W."/>
            <person name="Spatafora J.W."/>
            <person name="Lail K."/>
            <person name="Amirebrahimi M."/>
            <person name="Lipzen A."/>
            <person name="Pangilinan J."/>
            <person name="Andreopoulos W."/>
            <person name="Hayes R.D."/>
            <person name="Ng V."/>
            <person name="Grigoriev I.V."/>
            <person name="Jackson S.A."/>
            <person name="Sutton T.D.S."/>
            <person name="Dobson A.D.W."/>
            <person name="Rama T."/>
        </authorList>
    </citation>
    <scope>NUCLEOTIDE SEQUENCE</scope>
    <source>
        <strain evidence="4">TRa018bII</strain>
    </source>
</reference>
<comment type="caution">
    <text evidence="4">The sequence shown here is derived from an EMBL/GenBank/DDBJ whole genome shotgun (WGS) entry which is preliminary data.</text>
</comment>
<organism evidence="4 5">
    <name type="scientific">Amylocarpus encephaloides</name>
    <dbReference type="NCBI Taxonomy" id="45428"/>
    <lineage>
        <taxon>Eukaryota</taxon>
        <taxon>Fungi</taxon>
        <taxon>Dikarya</taxon>
        <taxon>Ascomycota</taxon>
        <taxon>Pezizomycotina</taxon>
        <taxon>Leotiomycetes</taxon>
        <taxon>Helotiales</taxon>
        <taxon>Helotiales incertae sedis</taxon>
        <taxon>Amylocarpus</taxon>
    </lineage>
</organism>
<gene>
    <name evidence="4" type="ORF">BJ875DRAFT_248428</name>
</gene>
<keyword evidence="1" id="KW-0694">RNA-binding</keyword>
<evidence type="ECO:0000313" key="5">
    <source>
        <dbReference type="Proteomes" id="UP000824998"/>
    </source>
</evidence>
<dbReference type="OrthoDB" id="367221at2759"/>
<sequence>MAPGKRKKTPNGNDGAKGAKRSKGASGGRWQTPNQKAKVEAFRERGSIEPGDSGIWVTCARGQEARATTELKSLMYEFAEKFYGLSEEPEEGDGVEDDGDIESSIKKEAAAMGDTNRKPRLFSTVRLGIECVLFFKVQPSIDPVDICRRICEEVASNSRNRRTRYINRITPVTLIGKATEKGLEELTSTILKDHFTMVGVEAADSATDVQPADSESEPKQDSHTYAIRPTIRNHNKPLKRDVVIQQIASSIGDAHKVNLTKPDKVIIVEVYQTVCGMSVMGNDWERLKRYNLAELYQPAKLPAPTAEAMQKSVKKDEASTTGSTATDSTEPKV</sequence>
<proteinExistence type="predicted"/>
<dbReference type="EMBL" id="MU251416">
    <property type="protein sequence ID" value="KAG9236060.1"/>
    <property type="molecule type" value="Genomic_DNA"/>
</dbReference>
<dbReference type="Pfam" id="PF02926">
    <property type="entry name" value="THUMP"/>
    <property type="match status" value="1"/>
</dbReference>
<feature type="region of interest" description="Disordered" evidence="2">
    <location>
        <begin position="301"/>
        <end position="333"/>
    </location>
</feature>
<evidence type="ECO:0000313" key="4">
    <source>
        <dbReference type="EMBL" id="KAG9236060.1"/>
    </source>
</evidence>
<feature type="region of interest" description="Disordered" evidence="2">
    <location>
        <begin position="1"/>
        <end position="45"/>
    </location>
</feature>
<dbReference type="AlphaFoldDB" id="A0A9P7YN02"/>
<evidence type="ECO:0000259" key="3">
    <source>
        <dbReference type="PROSITE" id="PS51165"/>
    </source>
</evidence>
<evidence type="ECO:0000256" key="2">
    <source>
        <dbReference type="SAM" id="MobiDB-lite"/>
    </source>
</evidence>
<feature type="domain" description="THUMP" evidence="3">
    <location>
        <begin position="154"/>
        <end position="281"/>
    </location>
</feature>
<dbReference type="CDD" id="cd11717">
    <property type="entry name" value="THUMP_THUMPD1_like"/>
    <property type="match status" value="1"/>
</dbReference>
<accession>A0A9P7YN02</accession>
<dbReference type="InterPro" id="IPR004114">
    <property type="entry name" value="THUMP_dom"/>
</dbReference>
<evidence type="ECO:0000256" key="1">
    <source>
        <dbReference type="PROSITE-ProRule" id="PRU00529"/>
    </source>
</evidence>
<protein>
    <recommendedName>
        <fullName evidence="3">THUMP domain-containing protein</fullName>
    </recommendedName>
</protein>
<name>A0A9P7YN02_9HELO</name>
<feature type="region of interest" description="Disordered" evidence="2">
    <location>
        <begin position="206"/>
        <end position="231"/>
    </location>
</feature>
<dbReference type="SUPFAM" id="SSF143437">
    <property type="entry name" value="THUMP domain-like"/>
    <property type="match status" value="1"/>
</dbReference>